<evidence type="ECO:0000256" key="4">
    <source>
        <dbReference type="ARBA" id="ARBA00022519"/>
    </source>
</evidence>
<feature type="domain" description="Penicillin-binding protein transpeptidase" evidence="14">
    <location>
        <begin position="250"/>
        <end position="584"/>
    </location>
</feature>
<dbReference type="Gene3D" id="3.30.1390.30">
    <property type="entry name" value="Penicillin-binding protein 2a, domain 3"/>
    <property type="match status" value="1"/>
</dbReference>
<evidence type="ECO:0000256" key="9">
    <source>
        <dbReference type="ARBA" id="ARBA00022960"/>
    </source>
</evidence>
<dbReference type="Gene3D" id="3.40.710.10">
    <property type="entry name" value="DD-peptidase/beta-lactamase superfamily"/>
    <property type="match status" value="1"/>
</dbReference>
<gene>
    <name evidence="16" type="primary">mrdA</name>
    <name evidence="16" type="ORF">LMG7974_00326</name>
</gene>
<evidence type="ECO:0000256" key="12">
    <source>
        <dbReference type="ARBA" id="ARBA00023136"/>
    </source>
</evidence>
<keyword evidence="11" id="KW-1133">Transmembrane helix</keyword>
<proteinExistence type="predicted"/>
<dbReference type="Pfam" id="PF00905">
    <property type="entry name" value="Transpeptidase"/>
    <property type="match status" value="1"/>
</dbReference>
<evidence type="ECO:0000256" key="5">
    <source>
        <dbReference type="ARBA" id="ARBA00022645"/>
    </source>
</evidence>
<keyword evidence="6" id="KW-0645">Protease</keyword>
<keyword evidence="9" id="KW-0133">Cell shape</keyword>
<reference evidence="16 17" key="1">
    <citation type="submission" date="2020-11" db="EMBL/GenBank/DDBJ databases">
        <authorList>
            <person name="Peeters C."/>
        </authorList>
    </citation>
    <scope>NUCLEOTIDE SEQUENCE [LARGE SCALE GENOMIC DNA]</scope>
    <source>
        <strain evidence="16 17">LMG 7974</strain>
    </source>
</reference>
<dbReference type="EC" id="3.4.16.4" evidence="16"/>
<dbReference type="SUPFAM" id="SSF56601">
    <property type="entry name" value="beta-lactamase/transpeptidase-like"/>
    <property type="match status" value="1"/>
</dbReference>
<evidence type="ECO:0000256" key="13">
    <source>
        <dbReference type="ARBA" id="ARBA00023316"/>
    </source>
</evidence>
<evidence type="ECO:0000256" key="11">
    <source>
        <dbReference type="ARBA" id="ARBA00022989"/>
    </source>
</evidence>
<dbReference type="InterPro" id="IPR001460">
    <property type="entry name" value="PCN-bd_Tpept"/>
</dbReference>
<keyword evidence="4" id="KW-0997">Cell inner membrane</keyword>
<dbReference type="SUPFAM" id="SSF56519">
    <property type="entry name" value="Penicillin binding protein dimerisation domain"/>
    <property type="match status" value="1"/>
</dbReference>
<keyword evidence="13" id="KW-0961">Cell wall biogenesis/degradation</keyword>
<accession>A0ABN7K4Q4</accession>
<evidence type="ECO:0000256" key="3">
    <source>
        <dbReference type="ARBA" id="ARBA00022475"/>
    </source>
</evidence>
<dbReference type="Gene3D" id="3.90.1310.10">
    <property type="entry name" value="Penicillin-binding protein 2a (Domain 2)"/>
    <property type="match status" value="1"/>
</dbReference>
<evidence type="ECO:0000259" key="15">
    <source>
        <dbReference type="Pfam" id="PF03717"/>
    </source>
</evidence>
<dbReference type="Proteomes" id="UP000789803">
    <property type="component" value="Unassembled WGS sequence"/>
</dbReference>
<evidence type="ECO:0000256" key="6">
    <source>
        <dbReference type="ARBA" id="ARBA00022670"/>
    </source>
</evidence>
<evidence type="ECO:0000256" key="8">
    <source>
        <dbReference type="ARBA" id="ARBA00022801"/>
    </source>
</evidence>
<keyword evidence="3" id="KW-1003">Cell membrane</keyword>
<evidence type="ECO:0000259" key="14">
    <source>
        <dbReference type="Pfam" id="PF00905"/>
    </source>
</evidence>
<comment type="caution">
    <text evidence="16">The sequence shown here is derived from an EMBL/GenBank/DDBJ whole genome shotgun (WGS) entry which is preliminary data.</text>
</comment>
<evidence type="ECO:0000256" key="10">
    <source>
        <dbReference type="ARBA" id="ARBA00022984"/>
    </source>
</evidence>
<dbReference type="InterPro" id="IPR012338">
    <property type="entry name" value="Beta-lactam/transpept-like"/>
</dbReference>
<dbReference type="RefSeq" id="WP_229932144.1">
    <property type="nucleotide sequence ID" value="NZ_CAJHOF010000002.1"/>
</dbReference>
<evidence type="ECO:0000313" key="16">
    <source>
        <dbReference type="EMBL" id="CAD7287447.1"/>
    </source>
</evidence>
<dbReference type="EMBL" id="CAJHOF010000002">
    <property type="protein sequence ID" value="CAD7287447.1"/>
    <property type="molecule type" value="Genomic_DNA"/>
</dbReference>
<sequence length="599" mass="67476">MRMRIVFAIMFAFWAALLTRIYHLSVNSNEYYEEIAEQNAIKTQNIAPIRGLIFDTKDRPLAVNRLGFSLAIAPHLSKKDAILDNEISTITEIFTDLNATKIKREYKKNDSLYNQEFISVVDFIEYDKFLPYFTILSQHENIKIISTSKRHYPYGSLASHVVGYVGRANQQDMDNDPLTKLTNHIGRTGIERYYNSILQGVAGNRRIKVNALNEELEQVSHTSPSSQNIKLSIDLELQQFVTDVFGKEAGAVVVMSLKDGAILAAGSFPEYDLNPFVTGISKTQWDKLITDINHPFTNKLVNGLYPPGSVVKMSMAMAFLNNGVKRTDGYFCSGSYELGGRKFRCWNAYGHGFVDMNKAIRESCDDYFYKNSQKIGIDAIVPILERHGYGVKTGVDLPNEFIGVVPSREWKMRKYSKAWYQGETLNTSIGQGNFLVTPMQIARNTAMIATGLDVVPHFLSSIDDNKSVNFAPSDTIFNDLEKATLPYIRNAMYEVANHQRGTARRYFEDLNVTVAVKTGTAQTSGISQSEVKRMREEDMEYLKRSHAWMTSYAPYENPQYVVTVLVEHGGGGGSAAGPKVAKIISKLVEMGYIKKQSRR</sequence>
<comment type="subcellular location">
    <subcellularLocation>
        <location evidence="2">Cell membrane</location>
    </subcellularLocation>
    <subcellularLocation>
        <location evidence="1">Membrane</location>
        <topology evidence="1">Single-pass membrane protein</topology>
    </subcellularLocation>
</comment>
<dbReference type="InterPro" id="IPR036138">
    <property type="entry name" value="PBP_dimer_sf"/>
</dbReference>
<dbReference type="NCBIfam" id="TIGR03423">
    <property type="entry name" value="pbp2_mrdA"/>
    <property type="match status" value="1"/>
</dbReference>
<name>A0ABN7K4Q4_9BACT</name>
<dbReference type="InterPro" id="IPR005311">
    <property type="entry name" value="PBP_dimer"/>
</dbReference>
<organism evidence="16 17">
    <name type="scientific">Campylobacter majalis</name>
    <dbReference type="NCBI Taxonomy" id="2790656"/>
    <lineage>
        <taxon>Bacteria</taxon>
        <taxon>Pseudomonadati</taxon>
        <taxon>Campylobacterota</taxon>
        <taxon>Epsilonproteobacteria</taxon>
        <taxon>Campylobacterales</taxon>
        <taxon>Campylobacteraceae</taxon>
        <taxon>Campylobacter</taxon>
    </lineage>
</organism>
<evidence type="ECO:0000256" key="1">
    <source>
        <dbReference type="ARBA" id="ARBA00004167"/>
    </source>
</evidence>
<keyword evidence="7" id="KW-0812">Transmembrane</keyword>
<dbReference type="PANTHER" id="PTHR30627:SF2">
    <property type="entry name" value="PEPTIDOGLYCAN D,D-TRANSPEPTIDASE MRDA"/>
    <property type="match status" value="1"/>
</dbReference>
<keyword evidence="5 16" id="KW-0121">Carboxypeptidase</keyword>
<evidence type="ECO:0000313" key="17">
    <source>
        <dbReference type="Proteomes" id="UP000789803"/>
    </source>
</evidence>
<feature type="domain" description="Penicillin-binding protein dimerisation" evidence="15">
    <location>
        <begin position="46"/>
        <end position="219"/>
    </location>
</feature>
<keyword evidence="8 16" id="KW-0378">Hydrolase</keyword>
<keyword evidence="10" id="KW-0573">Peptidoglycan synthesis</keyword>
<dbReference type="Pfam" id="PF03717">
    <property type="entry name" value="PBP_dimer"/>
    <property type="match status" value="1"/>
</dbReference>
<dbReference type="InterPro" id="IPR017790">
    <property type="entry name" value="Penicillin-binding_protein_2"/>
</dbReference>
<evidence type="ECO:0000256" key="2">
    <source>
        <dbReference type="ARBA" id="ARBA00004236"/>
    </source>
</evidence>
<keyword evidence="17" id="KW-1185">Reference proteome</keyword>
<dbReference type="GO" id="GO:0009002">
    <property type="term" value="F:serine-type D-Ala-D-Ala carboxypeptidase activity"/>
    <property type="evidence" value="ECO:0007669"/>
    <property type="project" value="UniProtKB-EC"/>
</dbReference>
<dbReference type="InterPro" id="IPR050515">
    <property type="entry name" value="Beta-lactam/transpept"/>
</dbReference>
<dbReference type="PANTHER" id="PTHR30627">
    <property type="entry name" value="PEPTIDOGLYCAN D,D-TRANSPEPTIDASE"/>
    <property type="match status" value="1"/>
</dbReference>
<keyword evidence="12" id="KW-0472">Membrane</keyword>
<evidence type="ECO:0000256" key="7">
    <source>
        <dbReference type="ARBA" id="ARBA00022692"/>
    </source>
</evidence>
<protein>
    <submittedName>
        <fullName evidence="16">Peptidoglycan D,D-transpeptidase MrdA</fullName>
        <ecNumber evidence="16">3.4.16.4</ecNumber>
    </submittedName>
</protein>